<organism evidence="4">
    <name type="scientific">freshwater metagenome</name>
    <dbReference type="NCBI Taxonomy" id="449393"/>
    <lineage>
        <taxon>unclassified sequences</taxon>
        <taxon>metagenomes</taxon>
        <taxon>ecological metagenomes</taxon>
    </lineage>
</organism>
<dbReference type="Gene3D" id="3.30.460.10">
    <property type="entry name" value="Beta Polymerase, domain 2"/>
    <property type="match status" value="1"/>
</dbReference>
<evidence type="ECO:0000313" key="2">
    <source>
        <dbReference type="EMBL" id="CAB4540647.1"/>
    </source>
</evidence>
<dbReference type="HAMAP" id="MF_01477">
    <property type="entry name" value="Iojap_RsfS"/>
    <property type="match status" value="1"/>
</dbReference>
<reference evidence="4" key="1">
    <citation type="submission" date="2020-05" db="EMBL/GenBank/DDBJ databases">
        <authorList>
            <person name="Chiriac C."/>
            <person name="Salcher M."/>
            <person name="Ghai R."/>
            <person name="Kavagutti S V."/>
        </authorList>
    </citation>
    <scope>NUCLEOTIDE SEQUENCE</scope>
</reference>
<dbReference type="EMBL" id="CAEZVF010000136">
    <property type="protein sequence ID" value="CAB4625168.1"/>
    <property type="molecule type" value="Genomic_DNA"/>
</dbReference>
<dbReference type="Pfam" id="PF02410">
    <property type="entry name" value="RsfS"/>
    <property type="match status" value="1"/>
</dbReference>
<dbReference type="GO" id="GO:0017148">
    <property type="term" value="P:negative regulation of translation"/>
    <property type="evidence" value="ECO:0007669"/>
    <property type="project" value="TreeGrafter"/>
</dbReference>
<accession>A0A6J6VZD0</accession>
<dbReference type="GO" id="GO:0043023">
    <property type="term" value="F:ribosomal large subunit binding"/>
    <property type="evidence" value="ECO:0007669"/>
    <property type="project" value="TreeGrafter"/>
</dbReference>
<dbReference type="NCBIfam" id="TIGR00090">
    <property type="entry name" value="rsfS_iojap_ybeB"/>
    <property type="match status" value="1"/>
</dbReference>
<dbReference type="EMBL" id="CAEZSO010000057">
    <property type="protein sequence ID" value="CAB4540647.1"/>
    <property type="molecule type" value="Genomic_DNA"/>
</dbReference>
<dbReference type="InterPro" id="IPR043519">
    <property type="entry name" value="NT_sf"/>
</dbReference>
<dbReference type="SUPFAM" id="SSF81301">
    <property type="entry name" value="Nucleotidyltransferase"/>
    <property type="match status" value="1"/>
</dbReference>
<dbReference type="EMBL" id="CAEZZX010000084">
    <property type="protein sequence ID" value="CAB4778092.1"/>
    <property type="molecule type" value="Genomic_DNA"/>
</dbReference>
<name>A0A6J6VZD0_9ZZZZ</name>
<dbReference type="FunFam" id="3.30.460.10:FF:000008">
    <property type="entry name" value="Ribosomal silencing factor RsfS"/>
    <property type="match status" value="1"/>
</dbReference>
<sequence length="130" mass="14170">MTATTQAIELAVAAAEAAGDKLAQDIVAIDVSDHLVITDIFVICSGNTERQVKAIVDSIEERLHGLGVKRIRREGHAEGRWVLLDFGDIVVHAQLAEERVFYDLERLWGDCPTVELPAEVNAHAAVSQEA</sequence>
<dbReference type="PANTHER" id="PTHR21043">
    <property type="entry name" value="IOJAP SUPERFAMILY ORTHOLOG"/>
    <property type="match status" value="1"/>
</dbReference>
<comment type="similarity">
    <text evidence="1">Belongs to the Iojap/RsfS family.</text>
</comment>
<evidence type="ECO:0000256" key="1">
    <source>
        <dbReference type="ARBA" id="ARBA00010574"/>
    </source>
</evidence>
<protein>
    <submittedName>
        <fullName evidence="4">Unannotated protein</fullName>
    </submittedName>
</protein>
<evidence type="ECO:0000313" key="4">
    <source>
        <dbReference type="EMBL" id="CAB4778092.1"/>
    </source>
</evidence>
<dbReference type="GO" id="GO:0090071">
    <property type="term" value="P:negative regulation of ribosome biogenesis"/>
    <property type="evidence" value="ECO:0007669"/>
    <property type="project" value="TreeGrafter"/>
</dbReference>
<evidence type="ECO:0000313" key="3">
    <source>
        <dbReference type="EMBL" id="CAB4625168.1"/>
    </source>
</evidence>
<gene>
    <name evidence="2" type="ORF">UFOPK1446_00389</name>
    <name evidence="3" type="ORF">UFOPK1939_00874</name>
    <name evidence="4" type="ORF">UFOPK2938_00531</name>
</gene>
<dbReference type="AlphaFoldDB" id="A0A6J6VZD0"/>
<proteinExistence type="inferred from homology"/>
<dbReference type="PANTHER" id="PTHR21043:SF0">
    <property type="entry name" value="MITOCHONDRIAL ASSEMBLY OF RIBOSOMAL LARGE SUBUNIT PROTEIN 1"/>
    <property type="match status" value="1"/>
</dbReference>
<dbReference type="InterPro" id="IPR004394">
    <property type="entry name" value="Iojap/RsfS/C7orf30"/>
</dbReference>